<dbReference type="InterPro" id="IPR033121">
    <property type="entry name" value="PEPTIDASE_A1"/>
</dbReference>
<dbReference type="SUPFAM" id="SSF50630">
    <property type="entry name" value="Acid proteases"/>
    <property type="match status" value="1"/>
</dbReference>
<dbReference type="Gene3D" id="2.40.70.10">
    <property type="entry name" value="Acid Proteases"/>
    <property type="match status" value="2"/>
</dbReference>
<accession>A0ABQ8H291</accession>
<keyword evidence="4" id="KW-1133">Transmembrane helix</keyword>
<evidence type="ECO:0000256" key="1">
    <source>
        <dbReference type="ARBA" id="ARBA00007447"/>
    </source>
</evidence>
<proteinExistence type="inferred from homology"/>
<evidence type="ECO:0000256" key="2">
    <source>
        <dbReference type="ARBA" id="ARBA00022670"/>
    </source>
</evidence>
<dbReference type="InterPro" id="IPR032799">
    <property type="entry name" value="TAXi_C"/>
</dbReference>
<keyword evidence="4" id="KW-0472">Membrane</keyword>
<comment type="similarity">
    <text evidence="1">Belongs to the peptidase A1 family.</text>
</comment>
<feature type="domain" description="Peptidase A1" evidence="5">
    <location>
        <begin position="110"/>
        <end position="466"/>
    </location>
</feature>
<reference evidence="6 7" key="1">
    <citation type="submission" date="2021-02" db="EMBL/GenBank/DDBJ databases">
        <title>Plant Genome Project.</title>
        <authorList>
            <person name="Zhang R.-G."/>
        </authorList>
    </citation>
    <scope>NUCLEOTIDE SEQUENCE [LARGE SCALE GENOMIC DNA]</scope>
    <source>
        <tissue evidence="6">Leaves</tissue>
    </source>
</reference>
<evidence type="ECO:0000313" key="7">
    <source>
        <dbReference type="Proteomes" id="UP000827721"/>
    </source>
</evidence>
<sequence length="477" mass="53303">MLEIDTYKMAEVKLCVVHLLLCILTVSKLHLSDSKPSGFSLKLIPRDSPESPIYPGNFSQIERIARLVGFTQAKSNYAQFLLSTAQNATLDRDRFFVPLHQDLNREFLFYIAEVGIGTPPLKVNLLLDTGGGLIWTQCEPCKNCYPQPNPLYNSQASSTYRKLPCDHPLCSGPIKLYTCVNGECMYGVSYGGGSSGYTKGVASLESFVFPANGQSTKTIDNIIFGCSNDNQNFATFQRNGQISGIMGINLSPDSLFKQLLAEIGNRFSYCVTPFEDVMPAPSLMRFGDDIPPPRPNIQQTPFYTIPYAFSFYLNLADISVGLHRLNFPPDAFRPIQGGTTSGLFIDSGAAYTVIDQLTNGVNAYEVVMRAFEEYYESKQLHRRAPTTFFRSCYDYQPGFNEFPTLTYHFEGADYVVEGRHVNVFINTGSYFCIGILPGSALSILVVNHMQNMRLIYDGNIGALQFYPEHCVYDMIHI</sequence>
<dbReference type="PROSITE" id="PS51767">
    <property type="entry name" value="PEPTIDASE_A1"/>
    <property type="match status" value="1"/>
</dbReference>
<keyword evidence="7" id="KW-1185">Reference proteome</keyword>
<name>A0ABQ8H291_9ROSI</name>
<feature type="transmembrane region" description="Helical" evidence="4">
    <location>
        <begin position="428"/>
        <end position="446"/>
    </location>
</feature>
<dbReference type="PANTHER" id="PTHR47967">
    <property type="entry name" value="OS07G0603500 PROTEIN-RELATED"/>
    <property type="match status" value="1"/>
</dbReference>
<dbReference type="PANTHER" id="PTHR47967:SF123">
    <property type="entry name" value="ASPARTIC PROTEINASE NEPENTHESIN-1-LIKE"/>
    <property type="match status" value="1"/>
</dbReference>
<organism evidence="6 7">
    <name type="scientific">Xanthoceras sorbifolium</name>
    <dbReference type="NCBI Taxonomy" id="99658"/>
    <lineage>
        <taxon>Eukaryota</taxon>
        <taxon>Viridiplantae</taxon>
        <taxon>Streptophyta</taxon>
        <taxon>Embryophyta</taxon>
        <taxon>Tracheophyta</taxon>
        <taxon>Spermatophyta</taxon>
        <taxon>Magnoliopsida</taxon>
        <taxon>eudicotyledons</taxon>
        <taxon>Gunneridae</taxon>
        <taxon>Pentapetalae</taxon>
        <taxon>rosids</taxon>
        <taxon>malvids</taxon>
        <taxon>Sapindales</taxon>
        <taxon>Sapindaceae</taxon>
        <taxon>Xanthoceroideae</taxon>
        <taxon>Xanthoceras</taxon>
    </lineage>
</organism>
<dbReference type="InterPro" id="IPR032861">
    <property type="entry name" value="TAXi_N"/>
</dbReference>
<evidence type="ECO:0000259" key="5">
    <source>
        <dbReference type="PROSITE" id="PS51767"/>
    </source>
</evidence>
<keyword evidence="3" id="KW-0378">Hydrolase</keyword>
<evidence type="ECO:0000313" key="6">
    <source>
        <dbReference type="EMBL" id="KAH7544337.1"/>
    </source>
</evidence>
<gene>
    <name evidence="6" type="ORF">JRO89_XS15G0150900</name>
</gene>
<keyword evidence="2" id="KW-0645">Protease</keyword>
<dbReference type="InterPro" id="IPR051708">
    <property type="entry name" value="Plant_Aspart_Prot_A1"/>
</dbReference>
<dbReference type="Pfam" id="PF14541">
    <property type="entry name" value="TAXi_C"/>
    <property type="match status" value="1"/>
</dbReference>
<keyword evidence="4" id="KW-0812">Transmembrane</keyword>
<dbReference type="InterPro" id="IPR021109">
    <property type="entry name" value="Peptidase_aspartic_dom_sf"/>
</dbReference>
<protein>
    <recommendedName>
        <fullName evidence="5">Peptidase A1 domain-containing protein</fullName>
    </recommendedName>
</protein>
<evidence type="ECO:0000256" key="4">
    <source>
        <dbReference type="SAM" id="Phobius"/>
    </source>
</evidence>
<dbReference type="Pfam" id="PF14543">
    <property type="entry name" value="TAXi_N"/>
    <property type="match status" value="1"/>
</dbReference>
<dbReference type="EMBL" id="JAFEMO010000015">
    <property type="protein sequence ID" value="KAH7544337.1"/>
    <property type="molecule type" value="Genomic_DNA"/>
</dbReference>
<dbReference type="Proteomes" id="UP000827721">
    <property type="component" value="Unassembled WGS sequence"/>
</dbReference>
<evidence type="ECO:0000256" key="3">
    <source>
        <dbReference type="ARBA" id="ARBA00022801"/>
    </source>
</evidence>
<comment type="caution">
    <text evidence="6">The sequence shown here is derived from an EMBL/GenBank/DDBJ whole genome shotgun (WGS) entry which is preliminary data.</text>
</comment>